<dbReference type="EMBL" id="JAUESC010000002">
    <property type="protein sequence ID" value="KAK0604551.1"/>
    <property type="molecule type" value="Genomic_DNA"/>
</dbReference>
<evidence type="ECO:0000313" key="10">
    <source>
        <dbReference type="Proteomes" id="UP001168877"/>
    </source>
</evidence>
<keyword evidence="6" id="KW-0648">Protein biosynthesis</keyword>
<dbReference type="InterPro" id="IPR036621">
    <property type="entry name" value="Anticodon-bd_dom_sf"/>
</dbReference>
<dbReference type="SUPFAM" id="SSF52954">
    <property type="entry name" value="Class II aaRS ABD-related"/>
    <property type="match status" value="1"/>
</dbReference>
<proteinExistence type="predicted"/>
<keyword evidence="2" id="KW-0963">Cytoplasm</keyword>
<evidence type="ECO:0000259" key="8">
    <source>
        <dbReference type="Pfam" id="PF03129"/>
    </source>
</evidence>
<evidence type="ECO:0000256" key="7">
    <source>
        <dbReference type="ARBA" id="ARBA00023146"/>
    </source>
</evidence>
<comment type="caution">
    <text evidence="9">The sequence shown here is derived from an EMBL/GenBank/DDBJ whole genome shotgun (WGS) entry which is preliminary data.</text>
</comment>
<sequence>MDKIGVALVARAKFLEPREVEKLVIVPMKKELGPAFKGNHKHVVEALEAMNEKEAMDMTAKLESKGEVEFYVSTLGKNVCIKKNMLSILKEKKKQHHRVFTPSVIESSLDIGQIIYCLYEHSFYTRPSEAGDEQLNVFRFPPLVAPIKCIVLPLVQNQEYEDVAKVISKSLTVKEILNSSNWIDIAGTSTGERYARADELGVPLAIIVDSISSVTIRERDNKDQIRVKVDEAASIVNAVTYGHKTWEDIRSSHSS</sequence>
<dbReference type="GO" id="GO:0070150">
    <property type="term" value="P:mitochondrial glycyl-tRNA aminoacylation"/>
    <property type="evidence" value="ECO:0007669"/>
    <property type="project" value="TreeGrafter"/>
</dbReference>
<dbReference type="GO" id="GO:0004820">
    <property type="term" value="F:glycine-tRNA ligase activity"/>
    <property type="evidence" value="ECO:0007669"/>
    <property type="project" value="TreeGrafter"/>
</dbReference>
<evidence type="ECO:0000256" key="2">
    <source>
        <dbReference type="ARBA" id="ARBA00022490"/>
    </source>
</evidence>
<dbReference type="PANTHER" id="PTHR10745">
    <property type="entry name" value="GLYCYL-TRNA SYNTHETASE/DNA POLYMERASE SUBUNIT GAMMA-2"/>
    <property type="match status" value="1"/>
</dbReference>
<keyword evidence="5" id="KW-0067">ATP-binding</keyword>
<dbReference type="GO" id="GO:0005739">
    <property type="term" value="C:mitochondrion"/>
    <property type="evidence" value="ECO:0007669"/>
    <property type="project" value="TreeGrafter"/>
</dbReference>
<keyword evidence="3" id="KW-0436">Ligase</keyword>
<keyword evidence="7" id="KW-0030">Aminoacyl-tRNA synthetase</keyword>
<feature type="domain" description="Anticodon-binding" evidence="8">
    <location>
        <begin position="148"/>
        <end position="236"/>
    </location>
</feature>
<evidence type="ECO:0000256" key="3">
    <source>
        <dbReference type="ARBA" id="ARBA00022598"/>
    </source>
</evidence>
<accession>A0AA39T7Y8</accession>
<dbReference type="GO" id="GO:0005524">
    <property type="term" value="F:ATP binding"/>
    <property type="evidence" value="ECO:0007669"/>
    <property type="project" value="UniProtKB-KW"/>
</dbReference>
<name>A0AA39T7Y8_ACESA</name>
<dbReference type="Gene3D" id="3.30.720.200">
    <property type="match status" value="1"/>
</dbReference>
<dbReference type="InterPro" id="IPR045864">
    <property type="entry name" value="aa-tRNA-synth_II/BPL/LPL"/>
</dbReference>
<evidence type="ECO:0000256" key="6">
    <source>
        <dbReference type="ARBA" id="ARBA00022917"/>
    </source>
</evidence>
<evidence type="ECO:0000256" key="1">
    <source>
        <dbReference type="ARBA" id="ARBA00004496"/>
    </source>
</evidence>
<dbReference type="SUPFAM" id="SSF55681">
    <property type="entry name" value="Class II aaRS and biotin synthetases"/>
    <property type="match status" value="1"/>
</dbReference>
<reference evidence="9" key="2">
    <citation type="submission" date="2023-06" db="EMBL/GenBank/DDBJ databases">
        <authorList>
            <person name="Swenson N.G."/>
            <person name="Wegrzyn J.L."/>
            <person name="Mcevoy S.L."/>
        </authorList>
    </citation>
    <scope>NUCLEOTIDE SEQUENCE</scope>
    <source>
        <strain evidence="9">NS2018</strain>
        <tissue evidence="9">Leaf</tissue>
    </source>
</reference>
<gene>
    <name evidence="9" type="ORF">LWI29_016786</name>
</gene>
<organism evidence="9 10">
    <name type="scientific">Acer saccharum</name>
    <name type="common">Sugar maple</name>
    <dbReference type="NCBI Taxonomy" id="4024"/>
    <lineage>
        <taxon>Eukaryota</taxon>
        <taxon>Viridiplantae</taxon>
        <taxon>Streptophyta</taxon>
        <taxon>Embryophyta</taxon>
        <taxon>Tracheophyta</taxon>
        <taxon>Spermatophyta</taxon>
        <taxon>Magnoliopsida</taxon>
        <taxon>eudicotyledons</taxon>
        <taxon>Gunneridae</taxon>
        <taxon>Pentapetalae</taxon>
        <taxon>rosids</taxon>
        <taxon>malvids</taxon>
        <taxon>Sapindales</taxon>
        <taxon>Sapindaceae</taxon>
        <taxon>Hippocastanoideae</taxon>
        <taxon>Acereae</taxon>
        <taxon>Acer</taxon>
    </lineage>
</organism>
<comment type="subcellular location">
    <subcellularLocation>
        <location evidence="1">Cytoplasm</location>
    </subcellularLocation>
</comment>
<dbReference type="InterPro" id="IPR004154">
    <property type="entry name" value="Anticodon-bd"/>
</dbReference>
<keyword evidence="10" id="KW-1185">Reference proteome</keyword>
<dbReference type="PANTHER" id="PTHR10745:SF0">
    <property type="entry name" value="GLYCINE--TRNA LIGASE"/>
    <property type="match status" value="1"/>
</dbReference>
<protein>
    <recommendedName>
        <fullName evidence="8">Anticodon-binding domain-containing protein</fullName>
    </recommendedName>
</protein>
<reference evidence="9" key="1">
    <citation type="journal article" date="2022" name="Plant J.">
        <title>Strategies of tolerance reflected in two North American maple genomes.</title>
        <authorList>
            <person name="McEvoy S.L."/>
            <person name="Sezen U.U."/>
            <person name="Trouern-Trend A."/>
            <person name="McMahon S.M."/>
            <person name="Schaberg P.G."/>
            <person name="Yang J."/>
            <person name="Wegrzyn J.L."/>
            <person name="Swenson N.G."/>
        </authorList>
    </citation>
    <scope>NUCLEOTIDE SEQUENCE</scope>
    <source>
        <strain evidence="9">NS2018</strain>
    </source>
</reference>
<evidence type="ECO:0000256" key="5">
    <source>
        <dbReference type="ARBA" id="ARBA00022840"/>
    </source>
</evidence>
<dbReference type="AlphaFoldDB" id="A0AA39T7Y8"/>
<dbReference type="InterPro" id="IPR027031">
    <property type="entry name" value="Gly-tRNA_synthase/POLG2"/>
</dbReference>
<evidence type="ECO:0000256" key="4">
    <source>
        <dbReference type="ARBA" id="ARBA00022741"/>
    </source>
</evidence>
<keyword evidence="4" id="KW-0547">Nucleotide-binding</keyword>
<dbReference type="Proteomes" id="UP001168877">
    <property type="component" value="Unassembled WGS sequence"/>
</dbReference>
<dbReference type="Gene3D" id="3.40.50.800">
    <property type="entry name" value="Anticodon-binding domain"/>
    <property type="match status" value="1"/>
</dbReference>
<evidence type="ECO:0000313" key="9">
    <source>
        <dbReference type="EMBL" id="KAK0604551.1"/>
    </source>
</evidence>
<dbReference type="PRINTS" id="PR01043">
    <property type="entry name" value="TRNASYNTHGLY"/>
</dbReference>
<dbReference type="FunFam" id="3.30.720.200:FF:000001">
    <property type="entry name" value="Glycine--tRNA ligase 2"/>
    <property type="match status" value="1"/>
</dbReference>
<dbReference type="Pfam" id="PF03129">
    <property type="entry name" value="HGTP_anticodon"/>
    <property type="match status" value="1"/>
</dbReference>